<proteinExistence type="inferred from homology"/>
<evidence type="ECO:0000256" key="9">
    <source>
        <dbReference type="ARBA" id="ARBA00023056"/>
    </source>
</evidence>
<dbReference type="NCBIfam" id="TIGR02095">
    <property type="entry name" value="glgA"/>
    <property type="match status" value="1"/>
</dbReference>
<dbReference type="PANTHER" id="PTHR45825">
    <property type="entry name" value="GRANULE-BOUND STARCH SYNTHASE 1, CHLOROPLASTIC/AMYLOPLASTIC"/>
    <property type="match status" value="1"/>
</dbReference>
<organism evidence="14 15">
    <name type="scientific">Marinomonas alcarazii</name>
    <dbReference type="NCBI Taxonomy" id="491949"/>
    <lineage>
        <taxon>Bacteria</taxon>
        <taxon>Pseudomonadati</taxon>
        <taxon>Pseudomonadota</taxon>
        <taxon>Gammaproteobacteria</taxon>
        <taxon>Oceanospirillales</taxon>
        <taxon>Oceanospirillaceae</taxon>
        <taxon>Marinomonas</taxon>
    </lineage>
</organism>
<evidence type="ECO:0000256" key="8">
    <source>
        <dbReference type="ARBA" id="ARBA00022679"/>
    </source>
</evidence>
<dbReference type="Proteomes" id="UP000247551">
    <property type="component" value="Unassembled WGS sequence"/>
</dbReference>
<dbReference type="Pfam" id="PF08323">
    <property type="entry name" value="Glyco_transf_5"/>
    <property type="match status" value="1"/>
</dbReference>
<sequence>MKILFAASEIYPLIKTGGLADVAGALPVALRKKGLDVKLIMPAYQGILEKVAPIQKSINLGNPFGVGDLLLLETHIPENNTPIYLLQCQALYEREDGPYVDRNGIDFKDNHIRFAALSWATATLALHGNLIDWQADILHLNDWQTGFAAAYLESWKVKHLPIVTTVHNLRYNGSFDMDQFSDTFLSTELLSMHGMEFYGRFSGLKAGLVYADAITTVSPTYAQEILTPEYGDGLDGTLRAMSEKLVGILNGVDYEQWSPEVDPLIAQQYNTDNLKQKQANKLALLQENSLSEDLNQPIFGVVSRLTEQKGLDLILEVMPNLLDKGARLVVLGSGDKQLESGYLALQDKYPEQVSVRIGYFEDYSHRIQAGIDALLIPSRFEPCGLTQLYALKYGTLPIVRQTGGLADSVFELTEKANGFVFADASKEALQAAMERCMTCFHQDKVRWQALQKNAMSYDFSWEAVTDQWETLYKSLLIDK</sequence>
<dbReference type="InterPro" id="IPR013534">
    <property type="entry name" value="Starch_synth_cat_dom"/>
</dbReference>
<dbReference type="Gene3D" id="3.40.50.2000">
    <property type="entry name" value="Glycogen Phosphorylase B"/>
    <property type="match status" value="2"/>
</dbReference>
<evidence type="ECO:0000259" key="12">
    <source>
        <dbReference type="Pfam" id="PF00534"/>
    </source>
</evidence>
<dbReference type="SUPFAM" id="SSF53756">
    <property type="entry name" value="UDP-Glycosyltransferase/glycogen phosphorylase"/>
    <property type="match status" value="1"/>
</dbReference>
<dbReference type="Pfam" id="PF00534">
    <property type="entry name" value="Glycos_transf_1"/>
    <property type="match status" value="1"/>
</dbReference>
<dbReference type="GO" id="GO:0004373">
    <property type="term" value="F:alpha-1,4-glucan glucosyltransferase (UDP-glucose donor) activity"/>
    <property type="evidence" value="ECO:0007669"/>
    <property type="project" value="InterPro"/>
</dbReference>
<dbReference type="UniPathway" id="UPA00164"/>
<keyword evidence="8 11" id="KW-0808">Transferase</keyword>
<reference evidence="14 15" key="1">
    <citation type="submission" date="2018-06" db="EMBL/GenBank/DDBJ databases">
        <title>Genomic Encyclopedia of Type Strains, Phase III (KMG-III): the genomes of soil and plant-associated and newly described type strains.</title>
        <authorList>
            <person name="Whitman W."/>
        </authorList>
    </citation>
    <scope>NUCLEOTIDE SEQUENCE [LARGE SCALE GENOMIC DNA]</scope>
    <source>
        <strain evidence="14 15">CECT 7730</strain>
    </source>
</reference>
<comment type="caution">
    <text evidence="14">The sequence shown here is derived from an EMBL/GenBank/DDBJ whole genome shotgun (WGS) entry which is preliminary data.</text>
</comment>
<dbReference type="CDD" id="cd03791">
    <property type="entry name" value="GT5_Glycogen_synthase_DULL1-like"/>
    <property type="match status" value="1"/>
</dbReference>
<dbReference type="AlphaFoldDB" id="A0A318V3T9"/>
<evidence type="ECO:0000259" key="13">
    <source>
        <dbReference type="Pfam" id="PF08323"/>
    </source>
</evidence>
<dbReference type="GO" id="GO:0009011">
    <property type="term" value="F:alpha-1,4-glucan glucosyltransferase (ADP-glucose donor) activity"/>
    <property type="evidence" value="ECO:0007669"/>
    <property type="project" value="UniProtKB-UniRule"/>
</dbReference>
<evidence type="ECO:0000256" key="4">
    <source>
        <dbReference type="ARBA" id="ARBA00010281"/>
    </source>
</evidence>
<evidence type="ECO:0000256" key="5">
    <source>
        <dbReference type="ARBA" id="ARBA00012588"/>
    </source>
</evidence>
<comment type="pathway">
    <text evidence="3 11">Glycan biosynthesis; glycogen biosynthesis.</text>
</comment>
<keyword evidence="7 11" id="KW-0328">Glycosyltransferase</keyword>
<evidence type="ECO:0000256" key="7">
    <source>
        <dbReference type="ARBA" id="ARBA00022676"/>
    </source>
</evidence>
<dbReference type="GO" id="GO:0005978">
    <property type="term" value="P:glycogen biosynthetic process"/>
    <property type="evidence" value="ECO:0007669"/>
    <property type="project" value="UniProtKB-UniRule"/>
</dbReference>
<evidence type="ECO:0000256" key="11">
    <source>
        <dbReference type="HAMAP-Rule" id="MF_00484"/>
    </source>
</evidence>
<dbReference type="RefSeq" id="WP_110577150.1">
    <property type="nucleotide sequence ID" value="NZ_QKLW01000011.1"/>
</dbReference>
<comment type="catalytic activity">
    <reaction evidence="1 11">
        <text>[(1-&gt;4)-alpha-D-glucosyl](n) + ADP-alpha-D-glucose = [(1-&gt;4)-alpha-D-glucosyl](n+1) + ADP + H(+)</text>
        <dbReference type="Rhea" id="RHEA:18189"/>
        <dbReference type="Rhea" id="RHEA-COMP:9584"/>
        <dbReference type="Rhea" id="RHEA-COMP:9587"/>
        <dbReference type="ChEBI" id="CHEBI:15378"/>
        <dbReference type="ChEBI" id="CHEBI:15444"/>
        <dbReference type="ChEBI" id="CHEBI:57498"/>
        <dbReference type="ChEBI" id="CHEBI:456216"/>
        <dbReference type="EC" id="2.4.1.21"/>
    </reaction>
</comment>
<dbReference type="EMBL" id="QKLW01000011">
    <property type="protein sequence ID" value="PYF78599.1"/>
    <property type="molecule type" value="Genomic_DNA"/>
</dbReference>
<feature type="domain" description="Glycosyl transferase family 1" evidence="12">
    <location>
        <begin position="289"/>
        <end position="438"/>
    </location>
</feature>
<dbReference type="EC" id="2.4.1.21" evidence="5 11"/>
<dbReference type="GO" id="GO:0005829">
    <property type="term" value="C:cytosol"/>
    <property type="evidence" value="ECO:0007669"/>
    <property type="project" value="TreeGrafter"/>
</dbReference>
<evidence type="ECO:0000256" key="6">
    <source>
        <dbReference type="ARBA" id="ARBA00019935"/>
    </source>
</evidence>
<evidence type="ECO:0000256" key="10">
    <source>
        <dbReference type="ARBA" id="ARBA00031722"/>
    </source>
</evidence>
<accession>A0A318V3T9</accession>
<evidence type="ECO:0000256" key="3">
    <source>
        <dbReference type="ARBA" id="ARBA00004964"/>
    </source>
</evidence>
<dbReference type="InterPro" id="IPR011835">
    <property type="entry name" value="GS/SS"/>
</dbReference>
<dbReference type="NCBIfam" id="NF001899">
    <property type="entry name" value="PRK00654.1-2"/>
    <property type="match status" value="1"/>
</dbReference>
<dbReference type="HAMAP" id="MF_00484">
    <property type="entry name" value="Glycogen_synth"/>
    <property type="match status" value="1"/>
</dbReference>
<evidence type="ECO:0000313" key="15">
    <source>
        <dbReference type="Proteomes" id="UP000247551"/>
    </source>
</evidence>
<evidence type="ECO:0000256" key="1">
    <source>
        <dbReference type="ARBA" id="ARBA00001478"/>
    </source>
</evidence>
<dbReference type="PANTHER" id="PTHR45825:SF11">
    <property type="entry name" value="ALPHA AMYLASE DOMAIN-CONTAINING PROTEIN"/>
    <property type="match status" value="1"/>
</dbReference>
<comment type="function">
    <text evidence="2 11">Synthesizes alpha-1,4-glucan chains using ADP-glucose.</text>
</comment>
<evidence type="ECO:0000256" key="2">
    <source>
        <dbReference type="ARBA" id="ARBA00002764"/>
    </source>
</evidence>
<evidence type="ECO:0000313" key="14">
    <source>
        <dbReference type="EMBL" id="PYF78599.1"/>
    </source>
</evidence>
<protein>
    <recommendedName>
        <fullName evidence="6 11">Glycogen synthase</fullName>
        <ecNumber evidence="5 11">2.4.1.21</ecNumber>
    </recommendedName>
    <alternativeName>
        <fullName evidence="10 11">Starch [bacterial glycogen] synthase</fullName>
    </alternativeName>
</protein>
<dbReference type="InterPro" id="IPR001296">
    <property type="entry name" value="Glyco_trans_1"/>
</dbReference>
<keyword evidence="15" id="KW-1185">Reference proteome</keyword>
<gene>
    <name evidence="11" type="primary">glgA</name>
    <name evidence="14" type="ORF">DFP75_11118</name>
</gene>
<keyword evidence="9 11" id="KW-0320">Glycogen biosynthesis</keyword>
<name>A0A318V3T9_9GAMM</name>
<comment type="similarity">
    <text evidence="4 11">Belongs to the glycosyltransferase 1 family. Bacterial/plant glycogen synthase subfamily.</text>
</comment>
<feature type="binding site" evidence="11">
    <location>
        <position position="15"/>
    </location>
    <ligand>
        <name>ADP-alpha-D-glucose</name>
        <dbReference type="ChEBI" id="CHEBI:57498"/>
    </ligand>
</feature>
<feature type="domain" description="Starch synthase catalytic" evidence="13">
    <location>
        <begin position="2"/>
        <end position="239"/>
    </location>
</feature>